<organism evidence="1 2">
    <name type="scientific">Portunus trituberculatus</name>
    <name type="common">Swimming crab</name>
    <name type="synonym">Neptunus trituberculatus</name>
    <dbReference type="NCBI Taxonomy" id="210409"/>
    <lineage>
        <taxon>Eukaryota</taxon>
        <taxon>Metazoa</taxon>
        <taxon>Ecdysozoa</taxon>
        <taxon>Arthropoda</taxon>
        <taxon>Crustacea</taxon>
        <taxon>Multicrustacea</taxon>
        <taxon>Malacostraca</taxon>
        <taxon>Eumalacostraca</taxon>
        <taxon>Eucarida</taxon>
        <taxon>Decapoda</taxon>
        <taxon>Pleocyemata</taxon>
        <taxon>Brachyura</taxon>
        <taxon>Eubrachyura</taxon>
        <taxon>Portunoidea</taxon>
        <taxon>Portunidae</taxon>
        <taxon>Portuninae</taxon>
        <taxon>Portunus</taxon>
    </lineage>
</organism>
<comment type="caution">
    <text evidence="1">The sequence shown here is derived from an EMBL/GenBank/DDBJ whole genome shotgun (WGS) entry which is preliminary data.</text>
</comment>
<proteinExistence type="predicted"/>
<dbReference type="AlphaFoldDB" id="A0A5B7DW39"/>
<gene>
    <name evidence="1" type="ORF">E2C01_018423</name>
</gene>
<keyword evidence="2" id="KW-1185">Reference proteome</keyword>
<evidence type="ECO:0000313" key="1">
    <source>
        <dbReference type="EMBL" id="MPC25317.1"/>
    </source>
</evidence>
<sequence length="75" mass="8650">MKKKNPTKFASLLAGILSRNSKTELSSDADDVFIVQPVYCTFTRHLYLVTRHHNESYSETLCCLTTDIFKGHRDR</sequence>
<accession>A0A5B7DW39</accession>
<dbReference type="EMBL" id="VSRR010001446">
    <property type="protein sequence ID" value="MPC25317.1"/>
    <property type="molecule type" value="Genomic_DNA"/>
</dbReference>
<reference evidence="1 2" key="1">
    <citation type="submission" date="2019-05" db="EMBL/GenBank/DDBJ databases">
        <title>Another draft genome of Portunus trituberculatus and its Hox gene families provides insights of decapod evolution.</title>
        <authorList>
            <person name="Jeong J.-H."/>
            <person name="Song I."/>
            <person name="Kim S."/>
            <person name="Choi T."/>
            <person name="Kim D."/>
            <person name="Ryu S."/>
            <person name="Kim W."/>
        </authorList>
    </citation>
    <scope>NUCLEOTIDE SEQUENCE [LARGE SCALE GENOMIC DNA]</scope>
    <source>
        <tissue evidence="1">Muscle</tissue>
    </source>
</reference>
<protein>
    <submittedName>
        <fullName evidence="1">Uncharacterized protein</fullName>
    </submittedName>
</protein>
<name>A0A5B7DW39_PORTR</name>
<evidence type="ECO:0000313" key="2">
    <source>
        <dbReference type="Proteomes" id="UP000324222"/>
    </source>
</evidence>
<dbReference type="Proteomes" id="UP000324222">
    <property type="component" value="Unassembled WGS sequence"/>
</dbReference>